<keyword evidence="3" id="KW-1185">Reference proteome</keyword>
<dbReference type="InterPro" id="IPR025522">
    <property type="entry name" value="DUF4410"/>
</dbReference>
<dbReference type="RefSeq" id="WP_262567884.1">
    <property type="nucleotide sequence ID" value="NZ_JAPFCC010000001.1"/>
</dbReference>
<evidence type="ECO:0000313" key="2">
    <source>
        <dbReference type="EMBL" id="MCW7553008.1"/>
    </source>
</evidence>
<evidence type="ECO:0000313" key="3">
    <source>
        <dbReference type="Proteomes" id="UP001209854"/>
    </source>
</evidence>
<organism evidence="2 3">
    <name type="scientific">Endozoicomonas gorgoniicola</name>
    <dbReference type="NCBI Taxonomy" id="1234144"/>
    <lineage>
        <taxon>Bacteria</taxon>
        <taxon>Pseudomonadati</taxon>
        <taxon>Pseudomonadota</taxon>
        <taxon>Gammaproteobacteria</taxon>
        <taxon>Oceanospirillales</taxon>
        <taxon>Endozoicomonadaceae</taxon>
        <taxon>Endozoicomonas</taxon>
    </lineage>
</organism>
<accession>A0ABT3MUF5</accession>
<protein>
    <recommendedName>
        <fullName evidence="4">DUF4410 domain-containing protein</fullName>
    </recommendedName>
</protein>
<dbReference type="Pfam" id="PF14366">
    <property type="entry name" value="DUF4410"/>
    <property type="match status" value="1"/>
</dbReference>
<dbReference type="Proteomes" id="UP001209854">
    <property type="component" value="Unassembled WGS sequence"/>
</dbReference>
<name>A0ABT3MUF5_9GAMM</name>
<feature type="signal peptide" evidence="1">
    <location>
        <begin position="1"/>
        <end position="22"/>
    </location>
</feature>
<evidence type="ECO:0000256" key="1">
    <source>
        <dbReference type="SAM" id="SignalP"/>
    </source>
</evidence>
<feature type="chain" id="PRO_5045878843" description="DUF4410 domain-containing protein" evidence="1">
    <location>
        <begin position="23"/>
        <end position="158"/>
    </location>
</feature>
<keyword evidence="1" id="KW-0732">Signal</keyword>
<reference evidence="2 3" key="1">
    <citation type="submission" date="2022-10" db="EMBL/GenBank/DDBJ databases">
        <title>High-quality genome sequences of two octocoral-associated bacteria, Endozoicomonas euniceicola EF212 and Endozoicomonas gorgoniicola PS125.</title>
        <authorList>
            <person name="Chiou Y.-J."/>
            <person name="Chen Y.-H."/>
        </authorList>
    </citation>
    <scope>NUCLEOTIDE SEQUENCE [LARGE SCALE GENOMIC DNA]</scope>
    <source>
        <strain evidence="2 3">PS125</strain>
    </source>
</reference>
<comment type="caution">
    <text evidence="2">The sequence shown here is derived from an EMBL/GenBank/DDBJ whole genome shotgun (WGS) entry which is preliminary data.</text>
</comment>
<proteinExistence type="predicted"/>
<evidence type="ECO:0008006" key="4">
    <source>
        <dbReference type="Google" id="ProtNLM"/>
    </source>
</evidence>
<sequence length="158" mass="17320">MISKKIFIVCVSLILSACSSTSKVSNPISSSEVVSSPYFKEITVEDRSAQAPDHFSLAIQSYLKQELKLNSLYSSERGNSISIEIVDYRMRSGFTRAMFGIFAGKDGVDSEVTVKDLNGNIIGKSTVSSYNLMAIGDMQDIARMHAEEIAEFLVAKES</sequence>
<gene>
    <name evidence="2" type="ORF">NX722_10215</name>
</gene>
<dbReference type="EMBL" id="JAPFCC010000001">
    <property type="protein sequence ID" value="MCW7553008.1"/>
    <property type="molecule type" value="Genomic_DNA"/>
</dbReference>
<dbReference type="PROSITE" id="PS51257">
    <property type="entry name" value="PROKAR_LIPOPROTEIN"/>
    <property type="match status" value="1"/>
</dbReference>